<comment type="caution">
    <text evidence="12">The sequence shown here is derived from an EMBL/GenBank/DDBJ whole genome shotgun (WGS) entry which is preliminary data.</text>
</comment>
<evidence type="ECO:0000256" key="3">
    <source>
        <dbReference type="ARBA" id="ARBA00022679"/>
    </source>
</evidence>
<reference evidence="12" key="1">
    <citation type="submission" date="2019-10" db="EMBL/GenBank/DDBJ databases">
        <authorList>
            <consortium name="Genoscope - CEA"/>
            <person name="William W."/>
        </authorList>
    </citation>
    <scope>NUCLEOTIDE SEQUENCE [LARGE SCALE GENOMIC DNA]</scope>
    <source>
        <strain evidence="12">BBR_PRJEB10994</strain>
    </source>
</reference>
<sequence length="762" mass="86064">MQQEIAVLEDQQPLAEPKTSRPGIRPLLRTLKRKIFLIIGVTGITTIAGLPFIKAELPSVYKGNFQLLVEPITSEQKLSDPLTFTRSDGEVSDKFFTLDYPTQILILTSPEVLNNIAKQVQTRYPKITAETLADKLKLARVSNGKSPLDRTKILEVNYKGEDQKEILFVLEKAKAKYLKYSLDERKSRISQGVKFIDEQLPLLQTRVDEYRGRLEKIQQEYELLEPTQGGQALYEQIRTLQNQSQETERQLEEQKVLYQHLQEQLSLNPEEAVAASALSESPFRKQILDSLMAVETQIAIQSATFNSNSPELQQLKEQQANLSQLLEAENKKVLGEKASQLENNSSVMAFQTSIRQSLIVQLVNTNSLMKSLEVRLQGLNKTLNTLNQQAQIFPGVVRQYTEIQQQLDLTNKRLNLFLDEREKLRIEAAQNNVPWEVISQPSILLDAKGKPVSSEAEGPMKKLIMVGGAGLALGVLLSLLLERFRNIFYTREDLEDIIQFPLLGEIPRHNNFAVSVDLRSPKLAKSNRRMLEKMAQFLGAFDQVYANVRFLYADSLIRSIAICSAESKDGKSTIALHLAQTIANMGQRVLLVDANLRYPQLHTVLGVSNQKGLSDLLMGKNTPSSVIQRTPLAETLFVLTAGVPYANTFKLLGSEQMQKVIETLQDSYDLVIYDTPELHEYTDGIFLAEHLDGLILVATVHKTHKTVFQETLDQLNTYRMPCIGLIVNHIQLNSSITYPFYLTPSLVNLEPQYEQETVISNQ</sequence>
<dbReference type="SUPFAM" id="SSF52540">
    <property type="entry name" value="P-loop containing nucleoside triphosphate hydrolases"/>
    <property type="match status" value="1"/>
</dbReference>
<keyword evidence="4" id="KW-0547">Nucleotide-binding</keyword>
<dbReference type="GO" id="GO:0004715">
    <property type="term" value="F:non-membrane spanning protein tyrosine kinase activity"/>
    <property type="evidence" value="ECO:0007669"/>
    <property type="project" value="UniProtKB-EC"/>
</dbReference>
<keyword evidence="9" id="KW-0175">Coiled coil</keyword>
<keyword evidence="6" id="KW-0067">ATP-binding</keyword>
<evidence type="ECO:0000256" key="8">
    <source>
        <dbReference type="ARBA" id="ARBA00051245"/>
    </source>
</evidence>
<dbReference type="InterPro" id="IPR027417">
    <property type="entry name" value="P-loop_NTPase"/>
</dbReference>
<comment type="similarity">
    <text evidence="1">Belongs to the CpsD/CapB family.</text>
</comment>
<dbReference type="AlphaFoldDB" id="A0A7Z9DVW6"/>
<keyword evidence="10" id="KW-0472">Membrane</keyword>
<evidence type="ECO:0000313" key="13">
    <source>
        <dbReference type="Proteomes" id="UP000182190"/>
    </source>
</evidence>
<dbReference type="InterPro" id="IPR050445">
    <property type="entry name" value="Bact_polysacc_biosynth/exp"/>
</dbReference>
<dbReference type="GO" id="GO:0005886">
    <property type="term" value="C:plasma membrane"/>
    <property type="evidence" value="ECO:0007669"/>
    <property type="project" value="TreeGrafter"/>
</dbReference>
<dbReference type="InterPro" id="IPR005702">
    <property type="entry name" value="Wzc-like_C"/>
</dbReference>
<feature type="transmembrane region" description="Helical" evidence="10">
    <location>
        <begin position="35"/>
        <end position="53"/>
    </location>
</feature>
<name>A0A7Z9DVW6_9CYAN</name>
<dbReference type="RefSeq" id="WP_083624510.1">
    <property type="nucleotide sequence ID" value="NZ_LR735028.1"/>
</dbReference>
<dbReference type="Proteomes" id="UP000182190">
    <property type="component" value="Unassembled WGS sequence"/>
</dbReference>
<evidence type="ECO:0000256" key="9">
    <source>
        <dbReference type="SAM" id="Coils"/>
    </source>
</evidence>
<keyword evidence="3" id="KW-0808">Transferase</keyword>
<dbReference type="CDD" id="cd05387">
    <property type="entry name" value="BY-kinase"/>
    <property type="match status" value="1"/>
</dbReference>
<dbReference type="EC" id="2.7.10.2" evidence="2"/>
<keyword evidence="7" id="KW-0829">Tyrosine-protein kinase</keyword>
<evidence type="ECO:0000256" key="6">
    <source>
        <dbReference type="ARBA" id="ARBA00022840"/>
    </source>
</evidence>
<evidence type="ECO:0000256" key="1">
    <source>
        <dbReference type="ARBA" id="ARBA00007316"/>
    </source>
</evidence>
<dbReference type="NCBIfam" id="TIGR01007">
    <property type="entry name" value="eps_fam"/>
    <property type="match status" value="1"/>
</dbReference>
<keyword evidence="5" id="KW-0418">Kinase</keyword>
<evidence type="ECO:0000313" key="12">
    <source>
        <dbReference type="EMBL" id="VXD14224.1"/>
    </source>
</evidence>
<dbReference type="EMBL" id="CZCS02000011">
    <property type="protein sequence ID" value="VXD14224.1"/>
    <property type="molecule type" value="Genomic_DNA"/>
</dbReference>
<dbReference type="InterPro" id="IPR025669">
    <property type="entry name" value="AAA_dom"/>
</dbReference>
<evidence type="ECO:0000256" key="4">
    <source>
        <dbReference type="ARBA" id="ARBA00022741"/>
    </source>
</evidence>
<keyword evidence="13" id="KW-1185">Reference proteome</keyword>
<dbReference type="PANTHER" id="PTHR32309:SF13">
    <property type="entry name" value="FERRIC ENTEROBACTIN TRANSPORT PROTEIN FEPE"/>
    <property type="match status" value="1"/>
</dbReference>
<evidence type="ECO:0000259" key="11">
    <source>
        <dbReference type="Pfam" id="PF13614"/>
    </source>
</evidence>
<dbReference type="GO" id="GO:0005524">
    <property type="term" value="F:ATP binding"/>
    <property type="evidence" value="ECO:0007669"/>
    <property type="project" value="UniProtKB-KW"/>
</dbReference>
<comment type="catalytic activity">
    <reaction evidence="8">
        <text>L-tyrosyl-[protein] + ATP = O-phospho-L-tyrosyl-[protein] + ADP + H(+)</text>
        <dbReference type="Rhea" id="RHEA:10596"/>
        <dbReference type="Rhea" id="RHEA-COMP:10136"/>
        <dbReference type="Rhea" id="RHEA-COMP:20101"/>
        <dbReference type="ChEBI" id="CHEBI:15378"/>
        <dbReference type="ChEBI" id="CHEBI:30616"/>
        <dbReference type="ChEBI" id="CHEBI:46858"/>
        <dbReference type="ChEBI" id="CHEBI:61978"/>
        <dbReference type="ChEBI" id="CHEBI:456216"/>
        <dbReference type="EC" id="2.7.10.2"/>
    </reaction>
</comment>
<proteinExistence type="inferred from homology"/>
<evidence type="ECO:0000256" key="5">
    <source>
        <dbReference type="ARBA" id="ARBA00022777"/>
    </source>
</evidence>
<dbReference type="PANTHER" id="PTHR32309">
    <property type="entry name" value="TYROSINE-PROTEIN KINASE"/>
    <property type="match status" value="1"/>
</dbReference>
<organism evidence="12 13">
    <name type="scientific">Planktothrix paucivesiculata PCC 9631</name>
    <dbReference type="NCBI Taxonomy" id="671071"/>
    <lineage>
        <taxon>Bacteria</taxon>
        <taxon>Bacillati</taxon>
        <taxon>Cyanobacteriota</taxon>
        <taxon>Cyanophyceae</taxon>
        <taxon>Oscillatoriophycideae</taxon>
        <taxon>Oscillatoriales</taxon>
        <taxon>Microcoleaceae</taxon>
        <taxon>Planktothrix</taxon>
    </lineage>
</organism>
<evidence type="ECO:0000256" key="10">
    <source>
        <dbReference type="SAM" id="Phobius"/>
    </source>
</evidence>
<evidence type="ECO:0000256" key="7">
    <source>
        <dbReference type="ARBA" id="ARBA00023137"/>
    </source>
</evidence>
<dbReference type="OrthoDB" id="580971at2"/>
<protein>
    <recommendedName>
        <fullName evidence="2">non-specific protein-tyrosine kinase</fullName>
        <ecNumber evidence="2">2.7.10.2</ecNumber>
    </recommendedName>
</protein>
<keyword evidence="10" id="KW-0812">Transmembrane</keyword>
<evidence type="ECO:0000256" key="2">
    <source>
        <dbReference type="ARBA" id="ARBA00011903"/>
    </source>
</evidence>
<feature type="coiled-coil region" evidence="9">
    <location>
        <begin position="200"/>
        <end position="264"/>
    </location>
</feature>
<feature type="domain" description="AAA" evidence="11">
    <location>
        <begin position="560"/>
        <end position="681"/>
    </location>
</feature>
<keyword evidence="10" id="KW-1133">Transmembrane helix</keyword>
<gene>
    <name evidence="12" type="ORF">PL9631_1080021</name>
</gene>
<dbReference type="Gene3D" id="3.40.50.300">
    <property type="entry name" value="P-loop containing nucleotide triphosphate hydrolases"/>
    <property type="match status" value="1"/>
</dbReference>
<dbReference type="Pfam" id="PF13614">
    <property type="entry name" value="AAA_31"/>
    <property type="match status" value="1"/>
</dbReference>
<accession>A0A7Z9DVW6</accession>